<dbReference type="PANTHER" id="PTHR31319:SF103">
    <property type="entry name" value="CCT MOTIF FAMILY PROTEIN"/>
    <property type="match status" value="1"/>
</dbReference>
<gene>
    <name evidence="5" type="ORF">LIER_11681</name>
</gene>
<dbReference type="GO" id="GO:0003700">
    <property type="term" value="F:DNA-binding transcription factor activity"/>
    <property type="evidence" value="ECO:0007669"/>
    <property type="project" value="TreeGrafter"/>
</dbReference>
<evidence type="ECO:0000256" key="1">
    <source>
        <dbReference type="ARBA" id="ARBA00004123"/>
    </source>
</evidence>
<dbReference type="Pfam" id="PF06203">
    <property type="entry name" value="CCT"/>
    <property type="match status" value="1"/>
</dbReference>
<evidence type="ECO:0000313" key="5">
    <source>
        <dbReference type="EMBL" id="GAA0153444.1"/>
    </source>
</evidence>
<evidence type="ECO:0000256" key="3">
    <source>
        <dbReference type="PROSITE-ProRule" id="PRU00357"/>
    </source>
</evidence>
<proteinExistence type="predicted"/>
<evidence type="ECO:0000256" key="2">
    <source>
        <dbReference type="ARBA" id="ARBA00023242"/>
    </source>
</evidence>
<comment type="subcellular location">
    <subcellularLocation>
        <location evidence="1 3">Nucleus</location>
    </subcellularLocation>
</comment>
<dbReference type="GO" id="GO:0005634">
    <property type="term" value="C:nucleus"/>
    <property type="evidence" value="ECO:0007669"/>
    <property type="project" value="UniProtKB-SubCell"/>
</dbReference>
<sequence length="336" mass="38484">MSSELFIFEDSRFSDPFSPFSDSCTIDHQQHDDIFQVLEQNYPVQDCEQPRVDDSNSFDQIASFLLSPSPPSHQLENLSICQSSTQLQNDTSSDSLYAELPPLDIKTEDLHVPLDYGSYTNPFETCYGSLGTPTLMQRSYSSNSFVIKPNLLFQPGFDSLMESPNLQNQLVGSPKCSSFSSNQMRRVCSTGDLHKMKTVATRNVLSSSPLSTERSSFIEEAGNNKVGRYSSEERKERIDRYKSKRTQRNFNKTIKYACRKTLAETRPRIRGRFARNDEPGDLPKTTMFNDCRFVDEEVFRVDGLHEEEYGSMMMAKTPFINNFSATQENQYFSYPR</sequence>
<dbReference type="InterPro" id="IPR045281">
    <property type="entry name" value="CONSTANS-like"/>
</dbReference>
<accession>A0AAV3PPE8</accession>
<dbReference type="PANTHER" id="PTHR31319">
    <property type="entry name" value="ZINC FINGER PROTEIN CONSTANS-LIKE 4"/>
    <property type="match status" value="1"/>
</dbReference>
<organism evidence="5 6">
    <name type="scientific">Lithospermum erythrorhizon</name>
    <name type="common">Purple gromwell</name>
    <name type="synonym">Lithospermum officinale var. erythrorhizon</name>
    <dbReference type="NCBI Taxonomy" id="34254"/>
    <lineage>
        <taxon>Eukaryota</taxon>
        <taxon>Viridiplantae</taxon>
        <taxon>Streptophyta</taxon>
        <taxon>Embryophyta</taxon>
        <taxon>Tracheophyta</taxon>
        <taxon>Spermatophyta</taxon>
        <taxon>Magnoliopsida</taxon>
        <taxon>eudicotyledons</taxon>
        <taxon>Gunneridae</taxon>
        <taxon>Pentapetalae</taxon>
        <taxon>asterids</taxon>
        <taxon>lamiids</taxon>
        <taxon>Boraginales</taxon>
        <taxon>Boraginaceae</taxon>
        <taxon>Boraginoideae</taxon>
        <taxon>Lithospermeae</taxon>
        <taxon>Lithospermum</taxon>
    </lineage>
</organism>
<name>A0AAV3PPE8_LITER</name>
<keyword evidence="6" id="KW-1185">Reference proteome</keyword>
<dbReference type="GO" id="GO:0009909">
    <property type="term" value="P:regulation of flower development"/>
    <property type="evidence" value="ECO:0007669"/>
    <property type="project" value="InterPro"/>
</dbReference>
<dbReference type="InterPro" id="IPR010402">
    <property type="entry name" value="CCT_domain"/>
</dbReference>
<dbReference type="EMBL" id="BAABME010002180">
    <property type="protein sequence ID" value="GAA0153444.1"/>
    <property type="molecule type" value="Genomic_DNA"/>
</dbReference>
<comment type="caution">
    <text evidence="5">The sequence shown here is derived from an EMBL/GenBank/DDBJ whole genome shotgun (WGS) entry which is preliminary data.</text>
</comment>
<evidence type="ECO:0000313" key="6">
    <source>
        <dbReference type="Proteomes" id="UP001454036"/>
    </source>
</evidence>
<keyword evidence="2 3" id="KW-0539">Nucleus</keyword>
<dbReference type="PROSITE" id="PS51017">
    <property type="entry name" value="CCT"/>
    <property type="match status" value="1"/>
</dbReference>
<dbReference type="AlphaFoldDB" id="A0AAV3PPE8"/>
<reference evidence="5 6" key="1">
    <citation type="submission" date="2024-01" db="EMBL/GenBank/DDBJ databases">
        <title>The complete chloroplast genome sequence of Lithospermum erythrorhizon: insights into the phylogenetic relationship among Boraginaceae species and the maternal lineages of purple gromwells.</title>
        <authorList>
            <person name="Okada T."/>
            <person name="Watanabe K."/>
        </authorList>
    </citation>
    <scope>NUCLEOTIDE SEQUENCE [LARGE SCALE GENOMIC DNA]</scope>
</reference>
<evidence type="ECO:0000259" key="4">
    <source>
        <dbReference type="PROSITE" id="PS51017"/>
    </source>
</evidence>
<dbReference type="Proteomes" id="UP001454036">
    <property type="component" value="Unassembled WGS sequence"/>
</dbReference>
<protein>
    <recommendedName>
        <fullName evidence="4">CCT domain-containing protein</fullName>
    </recommendedName>
</protein>
<feature type="domain" description="CCT" evidence="4">
    <location>
        <begin position="234"/>
        <end position="276"/>
    </location>
</feature>